<evidence type="ECO:0000313" key="1">
    <source>
        <dbReference type="EMBL" id="RKQ14207.1"/>
    </source>
</evidence>
<dbReference type="OrthoDB" id="9913103at2"/>
<dbReference type="AlphaFoldDB" id="A0A494YVZ4"/>
<keyword evidence="2" id="KW-1185">Reference proteome</keyword>
<comment type="caution">
    <text evidence="1">The sequence shown here is derived from an EMBL/GenBank/DDBJ whole genome shotgun (WGS) entry which is preliminary data.</text>
</comment>
<organism evidence="1 2">
    <name type="scientific">Ureibacillus endophyticus</name>
    <dbReference type="NCBI Taxonomy" id="1978490"/>
    <lineage>
        <taxon>Bacteria</taxon>
        <taxon>Bacillati</taxon>
        <taxon>Bacillota</taxon>
        <taxon>Bacilli</taxon>
        <taxon>Bacillales</taxon>
        <taxon>Caryophanaceae</taxon>
        <taxon>Ureibacillus</taxon>
    </lineage>
</organism>
<sequence length="89" mass="10256">MSVLLLSACNQISTAEENRQYDAYVEEVTSKTESYLSIEEVFDVYIESFISYELTEQVVEFKNKNRLILNSVKPTIEELQKVTVPGKKN</sequence>
<gene>
    <name evidence="1" type="ORF">D8M03_14410</name>
</gene>
<reference evidence="1 2" key="1">
    <citation type="journal article" date="2016" name="Antonie Van Leeuwenhoek">
        <title>Lysinibacillus endophyticus sp. nov., an indole-3-acetic acid producing endophytic bacterium isolated from corn root (Zea mays cv. Xinken-5).</title>
        <authorList>
            <person name="Yu J."/>
            <person name="Guan X."/>
            <person name="Liu C."/>
            <person name="Xiang W."/>
            <person name="Yu Z."/>
            <person name="Liu X."/>
            <person name="Wang G."/>
        </authorList>
    </citation>
    <scope>NUCLEOTIDE SEQUENCE [LARGE SCALE GENOMIC DNA]</scope>
    <source>
        <strain evidence="1 2">DSM 100506</strain>
    </source>
</reference>
<evidence type="ECO:0000313" key="2">
    <source>
        <dbReference type="Proteomes" id="UP000272238"/>
    </source>
</evidence>
<accession>A0A494YVZ4</accession>
<name>A0A494YVZ4_9BACL</name>
<dbReference type="RefSeq" id="WP_121215529.1">
    <property type="nucleotide sequence ID" value="NZ_RBZN01000047.1"/>
</dbReference>
<proteinExistence type="predicted"/>
<dbReference type="Proteomes" id="UP000272238">
    <property type="component" value="Unassembled WGS sequence"/>
</dbReference>
<dbReference type="EMBL" id="RBZN01000047">
    <property type="protein sequence ID" value="RKQ14207.1"/>
    <property type="molecule type" value="Genomic_DNA"/>
</dbReference>
<protein>
    <submittedName>
        <fullName evidence="1">Uncharacterized protein</fullName>
    </submittedName>
</protein>